<dbReference type="Gene3D" id="1.20.1640.10">
    <property type="entry name" value="Multidrug efflux transporter AcrB transmembrane domain"/>
    <property type="match status" value="2"/>
</dbReference>
<dbReference type="Pfam" id="PF00873">
    <property type="entry name" value="ACR_tran"/>
    <property type="match status" value="1"/>
</dbReference>
<dbReference type="OrthoDB" id="9757940at2"/>
<feature type="transmembrane region" description="Helical" evidence="1">
    <location>
        <begin position="881"/>
        <end position="900"/>
    </location>
</feature>
<keyword evidence="1" id="KW-1133">Transmembrane helix</keyword>
<dbReference type="PANTHER" id="PTHR32063">
    <property type="match status" value="1"/>
</dbReference>
<comment type="caution">
    <text evidence="2">The sequence shown here is derived from an EMBL/GenBank/DDBJ whole genome shotgun (WGS) entry which is preliminary data.</text>
</comment>
<dbReference type="PANTHER" id="PTHR32063:SF18">
    <property type="entry name" value="CATION EFFLUX SYSTEM PROTEIN"/>
    <property type="match status" value="1"/>
</dbReference>
<dbReference type="InterPro" id="IPR001036">
    <property type="entry name" value="Acrflvin-R"/>
</dbReference>
<feature type="transmembrane region" description="Helical" evidence="1">
    <location>
        <begin position="460"/>
        <end position="483"/>
    </location>
</feature>
<sequence>MNIAEYTIKNRVISWMLLLLLFVGGSSAFFKLGRLEDPAFTIKEAMVVTSYPGATATEVEEELTYPLEQAIRLLPYVDKITSTSSPGLSQIMVSMKMTYDENELPQIWDELRRKVNDLAPTMPAGAHPPSVIDDFGDVFGLLYLVTGPSYQFDDLKQYVDLLRRELELIDGVGKIDISGAQQEQVFIELSLTRLAALNLDLNTVVNLLTQQNAVLDAGKMTINGESLYLRPTALGSSIDPIIHGRDTGQLVRLSDVSTLHRGFQEIPSHLLRYNGQPALSLGIAFADGVNVVEVGQRVDERLAELAETRPVGIEMKPLYHQSQEVENSVDGFVISLVEAVAIVIVILLFAMGWRSGLIIGIILLLTMLGTFIAMDYAEIELQRISLGALIIALGMLVDNAIVVVEGILVGLKRGKSKLEACKEIVSQTQWPLLGATVIAITAFAPIGLSPDATGEFMASLFYVLLFSLFLSWVTALTLTPFLAEMMLPLPKQEQGSEDLYQGKLYQIFRSFLQWALAHRALTTVMLVAILVGAVAGFGKVKQAFFPPSNTPMFYLDVWLPEGTDIRETEALVKQLETEVLKQSETEFVASTIGQGLPRFTLTYAPEQSYASYAQMAIRAADQEQMFALAKRLDSELPKQFPQPMFQLKLMEFGPSPKSKVEARISGADPKVLRELALEVEDIFRQDANARGIRHNWRERTKELVPVIDESQARRLGISTEAVAQTLKMAYGGTTVGLYRDGTRMLPIVTRLEQPYRDDYDSLDNLKIYSPSLQHYVPLQQVVRDIQLISTDSLIQRKDRKRTITVLADHNVLGDETAADLFNRLRPQVEALPLPAGYELEWGGEYEASGDAQEMLFGSLPMGYLFMFIITVLLFNSVRKPVVIWLTVPLSLIGVTIGLLLTNQPFSFTALLGLLSLSGMVLKNGIVLMDQINVEMDSGKNPYQAVMDSAISRVRPVSMAAMTTILGLVPLMFDAFFASMAVTIMFGLGFATILTLVIVPVFYASFYKIKPPKSAA</sequence>
<feature type="transmembrane region" description="Helical" evidence="1">
    <location>
        <begin position="386"/>
        <end position="409"/>
    </location>
</feature>
<dbReference type="SUPFAM" id="SSF82866">
    <property type="entry name" value="Multidrug efflux transporter AcrB transmembrane domain"/>
    <property type="match status" value="2"/>
</dbReference>
<dbReference type="Proteomes" id="UP000305675">
    <property type="component" value="Unassembled WGS sequence"/>
</dbReference>
<dbReference type="SUPFAM" id="SSF82714">
    <property type="entry name" value="Multidrug efflux transporter AcrB TolC docking domain, DN and DC subdomains"/>
    <property type="match status" value="2"/>
</dbReference>
<dbReference type="InterPro" id="IPR027463">
    <property type="entry name" value="AcrB_DN_DC_subdom"/>
</dbReference>
<accession>A0A4U1BPL0</accession>
<feature type="transmembrane region" description="Helical" evidence="1">
    <location>
        <begin position="516"/>
        <end position="538"/>
    </location>
</feature>
<proteinExistence type="predicted"/>
<gene>
    <name evidence="2" type="ORF">FCL42_12035</name>
</gene>
<dbReference type="PRINTS" id="PR00702">
    <property type="entry name" value="ACRIFLAVINRP"/>
</dbReference>
<organism evidence="2 3">
    <name type="scientific">Ferrimonas aestuarii</name>
    <dbReference type="NCBI Taxonomy" id="2569539"/>
    <lineage>
        <taxon>Bacteria</taxon>
        <taxon>Pseudomonadati</taxon>
        <taxon>Pseudomonadota</taxon>
        <taxon>Gammaproteobacteria</taxon>
        <taxon>Alteromonadales</taxon>
        <taxon>Ferrimonadaceae</taxon>
        <taxon>Ferrimonas</taxon>
    </lineage>
</organism>
<dbReference type="EMBL" id="SWCJ01000008">
    <property type="protein sequence ID" value="TKB54535.1"/>
    <property type="molecule type" value="Genomic_DNA"/>
</dbReference>
<feature type="transmembrane region" description="Helical" evidence="1">
    <location>
        <begin position="906"/>
        <end position="925"/>
    </location>
</feature>
<feature type="transmembrane region" description="Helical" evidence="1">
    <location>
        <begin position="854"/>
        <end position="874"/>
    </location>
</feature>
<evidence type="ECO:0000313" key="3">
    <source>
        <dbReference type="Proteomes" id="UP000305675"/>
    </source>
</evidence>
<reference evidence="2 3" key="1">
    <citation type="submission" date="2019-04" db="EMBL/GenBank/DDBJ databases">
        <authorList>
            <person name="Hwang J.C."/>
        </authorList>
    </citation>
    <scope>NUCLEOTIDE SEQUENCE [LARGE SCALE GENOMIC DNA]</scope>
    <source>
        <strain evidence="2 3">IMCC35002</strain>
    </source>
</reference>
<dbReference type="Gene3D" id="3.30.70.1440">
    <property type="entry name" value="Multidrug efflux transporter AcrB pore domain"/>
    <property type="match status" value="1"/>
</dbReference>
<keyword evidence="3" id="KW-1185">Reference proteome</keyword>
<protein>
    <submittedName>
        <fullName evidence="2">Efflux RND transporter permease subunit</fullName>
    </submittedName>
</protein>
<name>A0A4U1BPL0_9GAMM</name>
<dbReference type="Gene3D" id="3.30.70.1430">
    <property type="entry name" value="Multidrug efflux transporter AcrB pore domain"/>
    <property type="match status" value="2"/>
</dbReference>
<feature type="transmembrane region" description="Helical" evidence="1">
    <location>
        <begin position="331"/>
        <end position="350"/>
    </location>
</feature>
<evidence type="ECO:0000256" key="1">
    <source>
        <dbReference type="SAM" id="Phobius"/>
    </source>
</evidence>
<dbReference type="SUPFAM" id="SSF82693">
    <property type="entry name" value="Multidrug efflux transporter AcrB pore domain, PN1, PN2, PC1 and PC2 subdomains"/>
    <property type="match status" value="2"/>
</dbReference>
<dbReference type="Gene3D" id="3.30.2090.10">
    <property type="entry name" value="Multidrug efflux transporter AcrB TolC docking domain, DN and DC subdomains"/>
    <property type="match status" value="2"/>
</dbReference>
<dbReference type="RefSeq" id="WP_136863670.1">
    <property type="nucleotide sequence ID" value="NZ_SWCJ01000008.1"/>
</dbReference>
<dbReference type="Gene3D" id="3.30.70.1320">
    <property type="entry name" value="Multidrug efflux transporter AcrB pore domain like"/>
    <property type="match status" value="1"/>
</dbReference>
<evidence type="ECO:0000313" key="2">
    <source>
        <dbReference type="EMBL" id="TKB54535.1"/>
    </source>
</evidence>
<keyword evidence="1" id="KW-0812">Transmembrane</keyword>
<dbReference type="GO" id="GO:0042910">
    <property type="term" value="F:xenobiotic transmembrane transporter activity"/>
    <property type="evidence" value="ECO:0007669"/>
    <property type="project" value="TreeGrafter"/>
</dbReference>
<feature type="transmembrane region" description="Helical" evidence="1">
    <location>
        <begin position="357"/>
        <end position="374"/>
    </location>
</feature>
<keyword evidence="1" id="KW-0472">Membrane</keyword>
<feature type="transmembrane region" description="Helical" evidence="1">
    <location>
        <begin position="430"/>
        <end position="448"/>
    </location>
</feature>
<feature type="transmembrane region" description="Helical" evidence="1">
    <location>
        <begin position="983"/>
        <end position="1005"/>
    </location>
</feature>
<dbReference type="GO" id="GO:0005886">
    <property type="term" value="C:plasma membrane"/>
    <property type="evidence" value="ECO:0007669"/>
    <property type="project" value="TreeGrafter"/>
</dbReference>
<dbReference type="AlphaFoldDB" id="A0A4U1BPL0"/>
<feature type="transmembrane region" description="Helical" evidence="1">
    <location>
        <begin position="956"/>
        <end position="977"/>
    </location>
</feature>